<dbReference type="EMBL" id="NIPR01000022">
    <property type="protein sequence ID" value="PMD70275.1"/>
    <property type="molecule type" value="Genomic_DNA"/>
</dbReference>
<comment type="caution">
    <text evidence="1">The sequence shown here is derived from an EMBL/GenBank/DDBJ whole genome shotgun (WGS) entry which is preliminary data.</text>
</comment>
<dbReference type="AlphaFoldDB" id="A0A2N7AU11"/>
<protein>
    <submittedName>
        <fullName evidence="1">Uncharacterized protein</fullName>
    </submittedName>
</protein>
<dbReference type="Proteomes" id="UP000235649">
    <property type="component" value="Unassembled WGS sequence"/>
</dbReference>
<reference evidence="1 2" key="1">
    <citation type="submission" date="2017-05" db="EMBL/GenBank/DDBJ databases">
        <title>Lactobacillus nurukis nov., sp. nov., isolated from nuruk.</title>
        <authorList>
            <person name="Kim S.-J."/>
        </authorList>
    </citation>
    <scope>NUCLEOTIDE SEQUENCE [LARGE SCALE GENOMIC DNA]</scope>
    <source>
        <strain evidence="1 2">SYF10-1a</strain>
    </source>
</reference>
<name>A0A2N7AU11_9LACO</name>
<proteinExistence type="predicted"/>
<gene>
    <name evidence="1" type="ORF">CBP76_07220</name>
</gene>
<evidence type="ECO:0000313" key="1">
    <source>
        <dbReference type="EMBL" id="PMD70275.1"/>
    </source>
</evidence>
<evidence type="ECO:0000313" key="2">
    <source>
        <dbReference type="Proteomes" id="UP000235649"/>
    </source>
</evidence>
<accession>A0A2N7AU11</accession>
<keyword evidence="2" id="KW-1185">Reference proteome</keyword>
<organism evidence="1 2">
    <name type="scientific">Companilactobacillus nuruki</name>
    <dbReference type="NCBI Taxonomy" id="1993540"/>
    <lineage>
        <taxon>Bacteria</taxon>
        <taxon>Bacillati</taxon>
        <taxon>Bacillota</taxon>
        <taxon>Bacilli</taxon>
        <taxon>Lactobacillales</taxon>
        <taxon>Lactobacillaceae</taxon>
        <taxon>Companilactobacillus</taxon>
    </lineage>
</organism>
<dbReference type="RefSeq" id="WP_102196263.1">
    <property type="nucleotide sequence ID" value="NZ_NIPR01000022.1"/>
</dbReference>
<sequence>MFGRDHEPTFDKTNFSRGFEPSSNELMNNINNLSSTLYKILGIDVSNQIEEVKNGEIKYFMPVFNDKNQLVMSLRDYVDLDRNVQKFLRKKILYLLPLTTKIF</sequence>